<dbReference type="AlphaFoldDB" id="A0A4V1WNW7"/>
<dbReference type="PANTHER" id="PTHR42085:SF1">
    <property type="entry name" value="F-BOX DOMAIN-CONTAINING PROTEIN"/>
    <property type="match status" value="1"/>
</dbReference>
<gene>
    <name evidence="2" type="ORF">AA0114_g2856</name>
</gene>
<dbReference type="PANTHER" id="PTHR42085">
    <property type="entry name" value="F-BOX DOMAIN-CONTAINING PROTEIN"/>
    <property type="match status" value="1"/>
</dbReference>
<sequence>MTATTRAGSKRAAGEVIDAATPTWEPKRPFKKIATAASSKEPATEDQQCFRFLDLSPELRNRVYEYAKEDDTRQFALHPIYSYLHLKSYSKGTWQYLAVTQVCKQVRAEYRPIWVQDLRVGFASTCGVTLFADTFLHYGSGTNHMPKLVQFSWAHGHDNEKSFDLMPILRLHARSPSLRIEFVPQLIAQGGYTVDDDMCRSCSNQIHDYDSISDFENCECPDYDWTHDEWSAFKFEQMEYTHSIRNFIHNPNKSWLQAIREDKMTVTCAINEESCHDTFRILCREPICQTTTKSQPALDLLEQWGIFDLDVKKCTVFMMAYEDEQITERNGRKITNSVVREVRVHKAILGMWDSVYGRKVLF</sequence>
<name>A0A4V1WNW7_9PLEO</name>
<dbReference type="InterPro" id="IPR038883">
    <property type="entry name" value="AN11006-like"/>
</dbReference>
<dbReference type="InterPro" id="IPR001810">
    <property type="entry name" value="F-box_dom"/>
</dbReference>
<evidence type="ECO:0000259" key="1">
    <source>
        <dbReference type="Pfam" id="PF13013"/>
    </source>
</evidence>
<feature type="domain" description="F-box" evidence="1">
    <location>
        <begin position="34"/>
        <end position="137"/>
    </location>
</feature>
<organism evidence="2 3">
    <name type="scientific">Alternaria tenuissima</name>
    <dbReference type="NCBI Taxonomy" id="119927"/>
    <lineage>
        <taxon>Eukaryota</taxon>
        <taxon>Fungi</taxon>
        <taxon>Dikarya</taxon>
        <taxon>Ascomycota</taxon>
        <taxon>Pezizomycotina</taxon>
        <taxon>Dothideomycetes</taxon>
        <taxon>Pleosporomycetidae</taxon>
        <taxon>Pleosporales</taxon>
        <taxon>Pleosporineae</taxon>
        <taxon>Pleosporaceae</taxon>
        <taxon>Alternaria</taxon>
        <taxon>Alternaria sect. Alternaria</taxon>
        <taxon>Alternaria alternata complex</taxon>
    </lineage>
</organism>
<dbReference type="EMBL" id="PDXA01000007">
    <property type="protein sequence ID" value="RYN56716.1"/>
    <property type="molecule type" value="Genomic_DNA"/>
</dbReference>
<protein>
    <recommendedName>
        <fullName evidence="1">F-box domain-containing protein</fullName>
    </recommendedName>
</protein>
<accession>A0A4V1WNW7</accession>
<dbReference type="Pfam" id="PF13013">
    <property type="entry name" value="F-box-like_2"/>
    <property type="match status" value="1"/>
</dbReference>
<comment type="caution">
    <text evidence="2">The sequence shown here is derived from an EMBL/GenBank/DDBJ whole genome shotgun (WGS) entry which is preliminary data.</text>
</comment>
<evidence type="ECO:0000313" key="2">
    <source>
        <dbReference type="EMBL" id="RYN56716.1"/>
    </source>
</evidence>
<dbReference type="Proteomes" id="UP000292402">
    <property type="component" value="Unassembled WGS sequence"/>
</dbReference>
<evidence type="ECO:0000313" key="3">
    <source>
        <dbReference type="Proteomes" id="UP000292402"/>
    </source>
</evidence>
<reference evidence="3" key="1">
    <citation type="journal article" date="2019" name="bioRxiv">
        <title>Genomics, evolutionary history and diagnostics of the Alternaria alternata species group including apple and Asian pear pathotypes.</title>
        <authorList>
            <person name="Armitage A.D."/>
            <person name="Cockerton H.M."/>
            <person name="Sreenivasaprasad S."/>
            <person name="Woodhall J.W."/>
            <person name="Lane C.R."/>
            <person name="Harrison R.J."/>
            <person name="Clarkson J.P."/>
        </authorList>
    </citation>
    <scope>NUCLEOTIDE SEQUENCE [LARGE SCALE GENOMIC DNA]</scope>
    <source>
        <strain evidence="3">FERA 1082</strain>
    </source>
</reference>
<proteinExistence type="predicted"/>